<dbReference type="OrthoDB" id="1926988at2759"/>
<dbReference type="AlphaFoldDB" id="A0A2Z6P4Y2"/>
<feature type="domain" description="Myb/SANT-like" evidence="1">
    <location>
        <begin position="6"/>
        <end position="76"/>
    </location>
</feature>
<gene>
    <name evidence="2" type="ORF">TSUD_373360</name>
</gene>
<evidence type="ECO:0000313" key="2">
    <source>
        <dbReference type="EMBL" id="GAU44200.1"/>
    </source>
</evidence>
<sequence>MEEINELLYLLVDAINRGLRDANGSLCKQNVERTILRQLNAKTKSPKTYSHYLSQMKWCKNQYNMMSTLMHASQLWFWMGLNYKNIHRS</sequence>
<name>A0A2Z6P4Y2_TRISU</name>
<reference evidence="3" key="1">
    <citation type="journal article" date="2017" name="Front. Plant Sci.">
        <title>Climate Clever Clovers: New Paradigm to Reduce the Environmental Footprint of Ruminants by Breeding Low Methanogenic Forages Utilizing Haplotype Variation.</title>
        <authorList>
            <person name="Kaur P."/>
            <person name="Appels R."/>
            <person name="Bayer P.E."/>
            <person name="Keeble-Gagnere G."/>
            <person name="Wang J."/>
            <person name="Hirakawa H."/>
            <person name="Shirasawa K."/>
            <person name="Vercoe P."/>
            <person name="Stefanova K."/>
            <person name="Durmic Z."/>
            <person name="Nichols P."/>
            <person name="Revell C."/>
            <person name="Isobe S.N."/>
            <person name="Edwards D."/>
            <person name="Erskine W."/>
        </authorList>
    </citation>
    <scope>NUCLEOTIDE SEQUENCE [LARGE SCALE GENOMIC DNA]</scope>
    <source>
        <strain evidence="3">cv. Daliak</strain>
    </source>
</reference>
<dbReference type="EMBL" id="DF974023">
    <property type="protein sequence ID" value="GAU44200.1"/>
    <property type="molecule type" value="Genomic_DNA"/>
</dbReference>
<evidence type="ECO:0000313" key="3">
    <source>
        <dbReference type="Proteomes" id="UP000242715"/>
    </source>
</evidence>
<protein>
    <recommendedName>
        <fullName evidence="1">Myb/SANT-like domain-containing protein</fullName>
    </recommendedName>
</protein>
<keyword evidence="3" id="KW-1185">Reference proteome</keyword>
<dbReference type="PANTHER" id="PTHR47864:SF2">
    <property type="entry name" value="MYB_SANT-LIKE DNA-BINDING DOMAIN PROTEIN"/>
    <property type="match status" value="1"/>
</dbReference>
<dbReference type="InterPro" id="IPR024752">
    <property type="entry name" value="Myb/SANT-like_dom"/>
</dbReference>
<evidence type="ECO:0000259" key="1">
    <source>
        <dbReference type="Pfam" id="PF12776"/>
    </source>
</evidence>
<accession>A0A2Z6P4Y2</accession>
<dbReference type="Pfam" id="PF12776">
    <property type="entry name" value="Myb_DNA-bind_3"/>
    <property type="match status" value="1"/>
</dbReference>
<organism evidence="2 3">
    <name type="scientific">Trifolium subterraneum</name>
    <name type="common">Subterranean clover</name>
    <dbReference type="NCBI Taxonomy" id="3900"/>
    <lineage>
        <taxon>Eukaryota</taxon>
        <taxon>Viridiplantae</taxon>
        <taxon>Streptophyta</taxon>
        <taxon>Embryophyta</taxon>
        <taxon>Tracheophyta</taxon>
        <taxon>Spermatophyta</taxon>
        <taxon>Magnoliopsida</taxon>
        <taxon>eudicotyledons</taxon>
        <taxon>Gunneridae</taxon>
        <taxon>Pentapetalae</taxon>
        <taxon>rosids</taxon>
        <taxon>fabids</taxon>
        <taxon>Fabales</taxon>
        <taxon>Fabaceae</taxon>
        <taxon>Papilionoideae</taxon>
        <taxon>50 kb inversion clade</taxon>
        <taxon>NPAAA clade</taxon>
        <taxon>Hologalegina</taxon>
        <taxon>IRL clade</taxon>
        <taxon>Trifolieae</taxon>
        <taxon>Trifolium</taxon>
    </lineage>
</organism>
<proteinExistence type="predicted"/>
<dbReference type="Proteomes" id="UP000242715">
    <property type="component" value="Unassembled WGS sequence"/>
</dbReference>
<dbReference type="InterPro" id="IPR055314">
    <property type="entry name" value="At2g29880-like"/>
</dbReference>
<dbReference type="PANTHER" id="PTHR47864">
    <property type="entry name" value="TRANSMEMBRANE PROTEIN"/>
    <property type="match status" value="1"/>
</dbReference>